<name>A0A2A2A735_9BURK</name>
<comment type="caution">
    <text evidence="3">The sequence shown here is derived from an EMBL/GenBank/DDBJ whole genome shotgun (WGS) entry which is preliminary data.</text>
</comment>
<comment type="similarity">
    <text evidence="1">Belongs to the UPF0065 (bug) family.</text>
</comment>
<evidence type="ECO:0000256" key="2">
    <source>
        <dbReference type="SAM" id="SignalP"/>
    </source>
</evidence>
<dbReference type="InterPro" id="IPR005064">
    <property type="entry name" value="BUG"/>
</dbReference>
<dbReference type="Gene3D" id="3.40.190.10">
    <property type="entry name" value="Periplasmic binding protein-like II"/>
    <property type="match status" value="1"/>
</dbReference>
<gene>
    <name evidence="3" type="ORF">CK620_12620</name>
</gene>
<dbReference type="PANTHER" id="PTHR42928">
    <property type="entry name" value="TRICARBOXYLATE-BINDING PROTEIN"/>
    <property type="match status" value="1"/>
</dbReference>
<dbReference type="InterPro" id="IPR042100">
    <property type="entry name" value="Bug_dom1"/>
</dbReference>
<reference evidence="3 4" key="1">
    <citation type="submission" date="2017-08" db="EMBL/GenBank/DDBJ databases">
        <title>WGS of Clinical strains of the CDC Group NO-1 linked to zoonotic infections in humans.</title>
        <authorList>
            <person name="Bernier A.-M."/>
            <person name="Bernard K."/>
        </authorList>
    </citation>
    <scope>NUCLEOTIDE SEQUENCE [LARGE SCALE GENOMIC DNA]</scope>
    <source>
        <strain evidence="3 4">NML03-0146</strain>
    </source>
</reference>
<feature type="chain" id="PRO_5012290746" evidence="2">
    <location>
        <begin position="29"/>
        <end position="330"/>
    </location>
</feature>
<keyword evidence="2" id="KW-0732">Signal</keyword>
<proteinExistence type="inferred from homology"/>
<dbReference type="SUPFAM" id="SSF53850">
    <property type="entry name" value="Periplasmic binding protein-like II"/>
    <property type="match status" value="1"/>
</dbReference>
<sequence>MRRFSLRLAALCTWALAGATAFSAAAQAEQAWPAKPITFIVPYAAGGFADTRMRLIASKLEKELGATIVIENKAGAGGVIGTAQIAKAKPDGYTIGSGHLAPLAVNPTLTPKTVPYQVKTELTPIVLIEQAPLVLNVHQGVPAQTVQELIALAKKDPGGISFGSSGMGGAHHLSGELFAHQAGIKLSHVPYKGGAPAAADLMAGHIPMMFEMGYAAMPAIKSGKVRPLAVTSAQRLPLLPEVPTLAESGLTDFESTNWQGLIAPAGVPRDIVDKINAAANRVLQQPDVIAAFEETAGQVGGGSPEDFARLIESETAKWAQTISAAKLEAK</sequence>
<dbReference type="EMBL" id="NSJF01000008">
    <property type="protein sequence ID" value="PAT33582.1"/>
    <property type="molecule type" value="Genomic_DNA"/>
</dbReference>
<organism evidence="3 4">
    <name type="scientific">Vandammella animalimorsus</name>
    <dbReference type="NCBI Taxonomy" id="2029117"/>
    <lineage>
        <taxon>Bacteria</taxon>
        <taxon>Pseudomonadati</taxon>
        <taxon>Pseudomonadota</taxon>
        <taxon>Betaproteobacteria</taxon>
        <taxon>Burkholderiales</taxon>
        <taxon>Comamonadaceae</taxon>
        <taxon>Vandammella</taxon>
    </lineage>
</organism>
<feature type="signal peptide" evidence="2">
    <location>
        <begin position="1"/>
        <end position="28"/>
    </location>
</feature>
<dbReference type="RefSeq" id="WP_095543160.1">
    <property type="nucleotide sequence ID" value="NZ_NSJC01000018.1"/>
</dbReference>
<dbReference type="AlphaFoldDB" id="A0A2A2A735"/>
<evidence type="ECO:0000256" key="1">
    <source>
        <dbReference type="ARBA" id="ARBA00006987"/>
    </source>
</evidence>
<dbReference type="Proteomes" id="UP000217999">
    <property type="component" value="Unassembled WGS sequence"/>
</dbReference>
<dbReference type="Pfam" id="PF03401">
    <property type="entry name" value="TctC"/>
    <property type="match status" value="1"/>
</dbReference>
<accession>A0A2A2A735</accession>
<evidence type="ECO:0000313" key="3">
    <source>
        <dbReference type="EMBL" id="PAT33582.1"/>
    </source>
</evidence>
<dbReference type="Gene3D" id="3.40.190.150">
    <property type="entry name" value="Bordetella uptake gene, domain 1"/>
    <property type="match status" value="1"/>
</dbReference>
<dbReference type="CDD" id="cd07012">
    <property type="entry name" value="PBP2_Bug_TTT"/>
    <property type="match status" value="1"/>
</dbReference>
<evidence type="ECO:0000313" key="4">
    <source>
        <dbReference type="Proteomes" id="UP000217999"/>
    </source>
</evidence>
<protein>
    <submittedName>
        <fullName evidence="3">ABC transporter substrate-binding protein</fullName>
    </submittedName>
</protein>
<dbReference type="PANTHER" id="PTHR42928:SF5">
    <property type="entry name" value="BLR1237 PROTEIN"/>
    <property type="match status" value="1"/>
</dbReference>
<dbReference type="PIRSF" id="PIRSF017082">
    <property type="entry name" value="YflP"/>
    <property type="match status" value="1"/>
</dbReference>